<dbReference type="GO" id="GO:0003676">
    <property type="term" value="F:nucleic acid binding"/>
    <property type="evidence" value="ECO:0007669"/>
    <property type="project" value="InterPro"/>
</dbReference>
<dbReference type="InterPro" id="IPR050863">
    <property type="entry name" value="CenT-Element_Derived"/>
</dbReference>
<dbReference type="Proteomes" id="UP000001542">
    <property type="component" value="Unassembled WGS sequence"/>
</dbReference>
<dbReference type="VEuPathDB" id="TrichDB:TVAG_333220"/>
<dbReference type="AlphaFoldDB" id="A2EHB8"/>
<dbReference type="OrthoDB" id="10035668at2759"/>
<evidence type="ECO:0000313" key="2">
    <source>
        <dbReference type="EMBL" id="EAY07997.1"/>
    </source>
</evidence>
<keyword evidence="2" id="KW-0540">Nuclease</keyword>
<dbReference type="VEuPathDB" id="TrichDB:TVAGG3_0542590"/>
<reference evidence="2" key="1">
    <citation type="submission" date="2006-10" db="EMBL/GenBank/DDBJ databases">
        <authorList>
            <person name="Amadeo P."/>
            <person name="Zhao Q."/>
            <person name="Wortman J."/>
            <person name="Fraser-Liggett C."/>
            <person name="Carlton J."/>
        </authorList>
    </citation>
    <scope>NUCLEOTIDE SEQUENCE</scope>
    <source>
        <strain evidence="2">G3</strain>
    </source>
</reference>
<reference evidence="2" key="2">
    <citation type="journal article" date="2007" name="Science">
        <title>Draft genome sequence of the sexually transmitted pathogen Trichomonas vaginalis.</title>
        <authorList>
            <person name="Carlton J.M."/>
            <person name="Hirt R.P."/>
            <person name="Silva J.C."/>
            <person name="Delcher A.L."/>
            <person name="Schatz M."/>
            <person name="Zhao Q."/>
            <person name="Wortman J.R."/>
            <person name="Bidwell S.L."/>
            <person name="Alsmark U.C.M."/>
            <person name="Besteiro S."/>
            <person name="Sicheritz-Ponten T."/>
            <person name="Noel C.J."/>
            <person name="Dacks J.B."/>
            <person name="Foster P.G."/>
            <person name="Simillion C."/>
            <person name="Van de Peer Y."/>
            <person name="Miranda-Saavedra D."/>
            <person name="Barton G.J."/>
            <person name="Westrop G.D."/>
            <person name="Mueller S."/>
            <person name="Dessi D."/>
            <person name="Fiori P.L."/>
            <person name="Ren Q."/>
            <person name="Paulsen I."/>
            <person name="Zhang H."/>
            <person name="Bastida-Corcuera F.D."/>
            <person name="Simoes-Barbosa A."/>
            <person name="Brown M.T."/>
            <person name="Hayes R.D."/>
            <person name="Mukherjee M."/>
            <person name="Okumura C.Y."/>
            <person name="Schneider R."/>
            <person name="Smith A.J."/>
            <person name="Vanacova S."/>
            <person name="Villalvazo M."/>
            <person name="Haas B.J."/>
            <person name="Pertea M."/>
            <person name="Feldblyum T.V."/>
            <person name="Utterback T.R."/>
            <person name="Shu C.L."/>
            <person name="Osoegawa K."/>
            <person name="de Jong P.J."/>
            <person name="Hrdy I."/>
            <person name="Horvathova L."/>
            <person name="Zubacova Z."/>
            <person name="Dolezal P."/>
            <person name="Malik S.B."/>
            <person name="Logsdon J.M. Jr."/>
            <person name="Henze K."/>
            <person name="Gupta A."/>
            <person name="Wang C.C."/>
            <person name="Dunne R.L."/>
            <person name="Upcroft J.A."/>
            <person name="Upcroft P."/>
            <person name="White O."/>
            <person name="Salzberg S.L."/>
            <person name="Tang P."/>
            <person name="Chiu C.-H."/>
            <person name="Lee Y.-S."/>
            <person name="Embley T.M."/>
            <person name="Coombs G.H."/>
            <person name="Mottram J.C."/>
            <person name="Tachezy J."/>
            <person name="Fraser-Liggett C.M."/>
            <person name="Johnson P.J."/>
        </authorList>
    </citation>
    <scope>NUCLEOTIDE SEQUENCE [LARGE SCALE GENOMIC DNA]</scope>
    <source>
        <strain evidence="2">G3</strain>
    </source>
</reference>
<accession>A2EHB8</accession>
<keyword evidence="2" id="KW-0378">Hydrolase</keyword>
<dbReference type="Pfam" id="PF03184">
    <property type="entry name" value="DDE_1"/>
    <property type="match status" value="1"/>
</dbReference>
<sequence>MEFLTVEFLGRQQKFIINCRAEGMTYSQTKLAWEEEYPDLGTLTSNLIATALKRAALGLYWEKGNHGGADPYLCERDQLTLKEIIEDSAYKGEALEAADIIDEAFKLKELRRDYGYRFLLEINCPTLAEEVINTLGGDDVSRPYVNHILQQLHCKLKACQEIEESRYMACEPRIIEEFYDKHRETIESTPEELIFSIDETFINKFKKKKVALPEEIEHMIAKGIPNFPHITALCGCSMTGKSVPPLFVLPCIAELPRELKVFQRERHCWFTSTPKGWVNRSVFLLYCIFFIEWLNFERQRMPEDIRDKPALIVCDGHSSRENPLALFLLASANIKLIVLPAHTTHILQVFDVGIAKRLKSKFTDYLRDYIKAPKQEFNSNAAMMRYAIIYSFISAWQESVSLRTVQNAAAACGLCPCSVEALKHNKYVRELTPAEKELQEKRNYRNRNRFNINGEELTTMDMICAISDNIKKNPANHRFCRKPEQDTKERFYFWITNYLDPSTELLTKLPNMPGYIQMIRKIFQFSNKNFPILHQKFFNKILFYGIGVGVILAKSDTPVKGVITDR</sequence>
<dbReference type="InterPro" id="IPR004875">
    <property type="entry name" value="DDE_SF_endonuclease_dom"/>
</dbReference>
<dbReference type="InParanoid" id="A2EHB8"/>
<feature type="domain" description="DDE-1" evidence="1">
    <location>
        <begin position="230"/>
        <end position="407"/>
    </location>
</feature>
<gene>
    <name evidence="2" type="ORF">TVAG_333220</name>
</gene>
<name>A2EHB8_TRIV3</name>
<dbReference type="PANTHER" id="PTHR19303">
    <property type="entry name" value="TRANSPOSON"/>
    <property type="match status" value="1"/>
</dbReference>
<keyword evidence="2" id="KW-0255">Endonuclease</keyword>
<keyword evidence="3" id="KW-1185">Reference proteome</keyword>
<organism evidence="2 3">
    <name type="scientific">Trichomonas vaginalis (strain ATCC PRA-98 / G3)</name>
    <dbReference type="NCBI Taxonomy" id="412133"/>
    <lineage>
        <taxon>Eukaryota</taxon>
        <taxon>Metamonada</taxon>
        <taxon>Parabasalia</taxon>
        <taxon>Trichomonadida</taxon>
        <taxon>Trichomonadidae</taxon>
        <taxon>Trichomonas</taxon>
    </lineage>
</organism>
<evidence type="ECO:0000259" key="1">
    <source>
        <dbReference type="Pfam" id="PF03184"/>
    </source>
</evidence>
<dbReference type="GO" id="GO:0004519">
    <property type="term" value="F:endonuclease activity"/>
    <property type="evidence" value="ECO:0007669"/>
    <property type="project" value="UniProtKB-KW"/>
</dbReference>
<dbReference type="STRING" id="5722.A2EHB8"/>
<dbReference type="PANTHER" id="PTHR19303:SF73">
    <property type="entry name" value="PROTEIN PDC2"/>
    <property type="match status" value="1"/>
</dbReference>
<proteinExistence type="predicted"/>
<evidence type="ECO:0000313" key="3">
    <source>
        <dbReference type="Proteomes" id="UP000001542"/>
    </source>
</evidence>
<protein>
    <submittedName>
        <fullName evidence="2">DDE superfamily endonuclease containing protein</fullName>
    </submittedName>
</protein>
<dbReference type="EMBL" id="DS113388">
    <property type="protein sequence ID" value="EAY07997.1"/>
    <property type="molecule type" value="Genomic_DNA"/>
</dbReference>